<name>A0A6A5YUX5_9PLEO</name>
<dbReference type="EMBL" id="ML977336">
    <property type="protein sequence ID" value="KAF2110850.1"/>
    <property type="molecule type" value="Genomic_DNA"/>
</dbReference>
<evidence type="ECO:0000313" key="3">
    <source>
        <dbReference type="Proteomes" id="UP000799770"/>
    </source>
</evidence>
<sequence length="123" mass="13445">MFRCAGRMWEVGSGSGAADEVGTGVRQHGAKQSSAIRHGWRARCNSGGSAMQDARQRRSEQCEDCNGAELARLVLRSAVERQHGLAAKGQSSWHRRFRTTTTRGAEAKRKSPNREKTAAVCCN</sequence>
<evidence type="ECO:0000313" key="2">
    <source>
        <dbReference type="EMBL" id="KAF2110850.1"/>
    </source>
</evidence>
<dbReference type="Proteomes" id="UP000799770">
    <property type="component" value="Unassembled WGS sequence"/>
</dbReference>
<organism evidence="2 3">
    <name type="scientific">Lophiotrema nucula</name>
    <dbReference type="NCBI Taxonomy" id="690887"/>
    <lineage>
        <taxon>Eukaryota</taxon>
        <taxon>Fungi</taxon>
        <taxon>Dikarya</taxon>
        <taxon>Ascomycota</taxon>
        <taxon>Pezizomycotina</taxon>
        <taxon>Dothideomycetes</taxon>
        <taxon>Pleosporomycetidae</taxon>
        <taxon>Pleosporales</taxon>
        <taxon>Lophiotremataceae</taxon>
        <taxon>Lophiotrema</taxon>
    </lineage>
</organism>
<proteinExistence type="predicted"/>
<feature type="region of interest" description="Disordered" evidence="1">
    <location>
        <begin position="13"/>
        <end position="34"/>
    </location>
</feature>
<reference evidence="2" key="1">
    <citation type="journal article" date="2020" name="Stud. Mycol.">
        <title>101 Dothideomycetes genomes: a test case for predicting lifestyles and emergence of pathogens.</title>
        <authorList>
            <person name="Haridas S."/>
            <person name="Albert R."/>
            <person name="Binder M."/>
            <person name="Bloem J."/>
            <person name="Labutti K."/>
            <person name="Salamov A."/>
            <person name="Andreopoulos B."/>
            <person name="Baker S."/>
            <person name="Barry K."/>
            <person name="Bills G."/>
            <person name="Bluhm B."/>
            <person name="Cannon C."/>
            <person name="Castanera R."/>
            <person name="Culley D."/>
            <person name="Daum C."/>
            <person name="Ezra D."/>
            <person name="Gonzalez J."/>
            <person name="Henrissat B."/>
            <person name="Kuo A."/>
            <person name="Liang C."/>
            <person name="Lipzen A."/>
            <person name="Lutzoni F."/>
            <person name="Magnuson J."/>
            <person name="Mondo S."/>
            <person name="Nolan M."/>
            <person name="Ohm R."/>
            <person name="Pangilinan J."/>
            <person name="Park H.-J."/>
            <person name="Ramirez L."/>
            <person name="Alfaro M."/>
            <person name="Sun H."/>
            <person name="Tritt A."/>
            <person name="Yoshinaga Y."/>
            <person name="Zwiers L.-H."/>
            <person name="Turgeon B."/>
            <person name="Goodwin S."/>
            <person name="Spatafora J."/>
            <person name="Crous P."/>
            <person name="Grigoriev I."/>
        </authorList>
    </citation>
    <scope>NUCLEOTIDE SEQUENCE</scope>
    <source>
        <strain evidence="2">CBS 627.86</strain>
    </source>
</reference>
<gene>
    <name evidence="2" type="ORF">BDV96DRAFT_192383</name>
</gene>
<keyword evidence="3" id="KW-1185">Reference proteome</keyword>
<evidence type="ECO:0000256" key="1">
    <source>
        <dbReference type="SAM" id="MobiDB-lite"/>
    </source>
</evidence>
<feature type="region of interest" description="Disordered" evidence="1">
    <location>
        <begin position="84"/>
        <end position="123"/>
    </location>
</feature>
<accession>A0A6A5YUX5</accession>
<dbReference type="AlphaFoldDB" id="A0A6A5YUX5"/>
<feature type="compositionally biased region" description="Basic and acidic residues" evidence="1">
    <location>
        <begin position="105"/>
        <end position="117"/>
    </location>
</feature>
<protein>
    <submittedName>
        <fullName evidence="2">Uncharacterized protein</fullName>
    </submittedName>
</protein>